<feature type="compositionally biased region" description="Low complexity" evidence="2">
    <location>
        <begin position="115"/>
        <end position="125"/>
    </location>
</feature>
<name>A0AAP0N1P5_LIQFO</name>
<feature type="compositionally biased region" description="Low complexity" evidence="2">
    <location>
        <begin position="80"/>
        <end position="89"/>
    </location>
</feature>
<organism evidence="3 4">
    <name type="scientific">Liquidambar formosana</name>
    <name type="common">Formosan gum</name>
    <dbReference type="NCBI Taxonomy" id="63359"/>
    <lineage>
        <taxon>Eukaryota</taxon>
        <taxon>Viridiplantae</taxon>
        <taxon>Streptophyta</taxon>
        <taxon>Embryophyta</taxon>
        <taxon>Tracheophyta</taxon>
        <taxon>Spermatophyta</taxon>
        <taxon>Magnoliopsida</taxon>
        <taxon>eudicotyledons</taxon>
        <taxon>Gunneridae</taxon>
        <taxon>Pentapetalae</taxon>
        <taxon>Saxifragales</taxon>
        <taxon>Altingiaceae</taxon>
        <taxon>Liquidambar</taxon>
    </lineage>
</organism>
<evidence type="ECO:0008006" key="5">
    <source>
        <dbReference type="Google" id="ProtNLM"/>
    </source>
</evidence>
<comment type="caution">
    <text evidence="3">The sequence shown here is derived from an EMBL/GenBank/DDBJ whole genome shotgun (WGS) entry which is preliminary data.</text>
</comment>
<dbReference type="AlphaFoldDB" id="A0AAP0N1P5"/>
<comment type="similarity">
    <text evidence="1">Belongs to the LEA type 1 family.</text>
</comment>
<keyword evidence="4" id="KW-1185">Reference proteome</keyword>
<dbReference type="Proteomes" id="UP001415857">
    <property type="component" value="Unassembled WGS sequence"/>
</dbReference>
<evidence type="ECO:0000256" key="1">
    <source>
        <dbReference type="ARBA" id="ARBA00010975"/>
    </source>
</evidence>
<feature type="compositionally biased region" description="Polar residues" evidence="2">
    <location>
        <begin position="1"/>
        <end position="13"/>
    </location>
</feature>
<dbReference type="GO" id="GO:0009793">
    <property type="term" value="P:embryo development ending in seed dormancy"/>
    <property type="evidence" value="ECO:0007669"/>
    <property type="project" value="InterPro"/>
</dbReference>
<feature type="compositionally biased region" description="Gly residues" evidence="2">
    <location>
        <begin position="163"/>
        <end position="191"/>
    </location>
</feature>
<sequence>MQSAKEAVSNMTASAKAGMDKTKATVQEKVEKMTAHDPIEKDMATQRKEAKITEAELNKQETREHNAASKQAGKAGVAGGTTTTHHSTTGLGGFSTGGHPPTTHSTTGTGGYTTGGHPTTTHSTTEAAGGYPTGGHHMSAMPGEGTWQPTWQEAEELLVPRGTGTGTGGTTGNTRLGGGATTGNGTGDAYS</sequence>
<dbReference type="InterPro" id="IPR005513">
    <property type="entry name" value="LEA_1"/>
</dbReference>
<feature type="compositionally biased region" description="Low complexity" evidence="2">
    <location>
        <begin position="97"/>
        <end position="107"/>
    </location>
</feature>
<feature type="region of interest" description="Disordered" evidence="2">
    <location>
        <begin position="1"/>
        <end position="23"/>
    </location>
</feature>
<feature type="compositionally biased region" description="Basic and acidic residues" evidence="2">
    <location>
        <begin position="52"/>
        <end position="67"/>
    </location>
</feature>
<dbReference type="Pfam" id="PF03760">
    <property type="entry name" value="LEA_1"/>
    <property type="match status" value="1"/>
</dbReference>
<evidence type="ECO:0000313" key="4">
    <source>
        <dbReference type="Proteomes" id="UP001415857"/>
    </source>
</evidence>
<proteinExistence type="inferred from homology"/>
<accession>A0AAP0N1P5</accession>
<evidence type="ECO:0000256" key="2">
    <source>
        <dbReference type="SAM" id="MobiDB-lite"/>
    </source>
</evidence>
<protein>
    <recommendedName>
        <fullName evidence="5">18 kDa seed maturation protein</fullName>
    </recommendedName>
</protein>
<dbReference type="PANTHER" id="PTHR33493:SF2">
    <property type="entry name" value="LATE EMBRYOGENESIS ABUNDANT PROTEIN 46"/>
    <property type="match status" value="1"/>
</dbReference>
<dbReference type="PANTHER" id="PTHR33493">
    <property type="entry name" value="LATE EMBRYOGENESIS ABUNDANT PROTEIN 6-RELATED"/>
    <property type="match status" value="1"/>
</dbReference>
<feature type="region of interest" description="Disordered" evidence="2">
    <location>
        <begin position="52"/>
        <end position="133"/>
    </location>
</feature>
<feature type="region of interest" description="Disordered" evidence="2">
    <location>
        <begin position="160"/>
        <end position="191"/>
    </location>
</feature>
<dbReference type="EMBL" id="JBBPBK010000371">
    <property type="protein sequence ID" value="KAK9265548.1"/>
    <property type="molecule type" value="Genomic_DNA"/>
</dbReference>
<gene>
    <name evidence="3" type="ORF">L1049_021611</name>
</gene>
<evidence type="ECO:0000313" key="3">
    <source>
        <dbReference type="EMBL" id="KAK9265548.1"/>
    </source>
</evidence>
<reference evidence="3 4" key="1">
    <citation type="journal article" date="2024" name="Plant J.">
        <title>Genome sequences and population genomics reveal climatic adaptation and genomic divergence between two closely related sweetgum species.</title>
        <authorList>
            <person name="Xu W.Q."/>
            <person name="Ren C.Q."/>
            <person name="Zhang X.Y."/>
            <person name="Comes H.P."/>
            <person name="Liu X.H."/>
            <person name="Li Y.G."/>
            <person name="Kettle C.J."/>
            <person name="Jalonen R."/>
            <person name="Gaisberger H."/>
            <person name="Ma Y.Z."/>
            <person name="Qiu Y.X."/>
        </authorList>
    </citation>
    <scope>NUCLEOTIDE SEQUENCE [LARGE SCALE GENOMIC DNA]</scope>
    <source>
        <strain evidence="3">Hangzhou</strain>
    </source>
</reference>